<sequence length="319" mass="34375">MGLPVTVYRWDDAGAPQFGASPKPSDVLSILKACLVNGYGAKQPLGWSVAFEDAVTYAIMFRNSPTDGTGGYLKVSAELGLNTYGTEISLKASSGASSLSSQINASFIQTFKCSIYDTHWVLIGTSRGFYFQILDGTTLKSVPTNANSNNTLWFAGDINSYYANDAGAFTTICNLRVGDDVSSHYSESMSELQLGSALCALYDADGGTNKQNYECVNALLTDTYSNISGYASDESLINLFTVPQIGTLSAYKDRFGVPVTKSNIAPWIRGELPGLVLSSISTNVSTNWPVLLDIGGNQHMGMPSRVAHQVYINLVTWYE</sequence>
<organism evidence="1 2">
    <name type="scientific">Shewanella frigidimarina (strain NCIMB 400)</name>
    <dbReference type="NCBI Taxonomy" id="318167"/>
    <lineage>
        <taxon>Bacteria</taxon>
        <taxon>Pseudomonadati</taxon>
        <taxon>Pseudomonadota</taxon>
        <taxon>Gammaproteobacteria</taxon>
        <taxon>Alteromonadales</taxon>
        <taxon>Shewanellaceae</taxon>
        <taxon>Shewanella</taxon>
    </lineage>
</organism>
<dbReference type="OrthoDB" id="6696432at2"/>
<protein>
    <submittedName>
        <fullName evidence="1">Uncharacterized protein</fullName>
    </submittedName>
</protein>
<gene>
    <name evidence="1" type="ordered locus">Sfri_1687</name>
</gene>
<keyword evidence="2" id="KW-1185">Reference proteome</keyword>
<dbReference type="GeneID" id="41837053"/>
<dbReference type="RefSeq" id="WP_011637154.1">
    <property type="nucleotide sequence ID" value="NC_008345.1"/>
</dbReference>
<accession>Q083M7</accession>
<dbReference type="AlphaFoldDB" id="Q083M7"/>
<reference evidence="1 2" key="1">
    <citation type="submission" date="2006-08" db="EMBL/GenBank/DDBJ databases">
        <title>Complete sequence of Shewanella frigidimarina NCIMB 400.</title>
        <authorList>
            <consortium name="US DOE Joint Genome Institute"/>
            <person name="Copeland A."/>
            <person name="Lucas S."/>
            <person name="Lapidus A."/>
            <person name="Barry K."/>
            <person name="Detter J.C."/>
            <person name="Glavina del Rio T."/>
            <person name="Hammon N."/>
            <person name="Israni S."/>
            <person name="Dalin E."/>
            <person name="Tice H."/>
            <person name="Pitluck S."/>
            <person name="Fredrickson J.K."/>
            <person name="Kolker E."/>
            <person name="McCuel L.A."/>
            <person name="DiChristina T."/>
            <person name="Nealson K.H."/>
            <person name="Newman D."/>
            <person name="Tiedje J.M."/>
            <person name="Zhou J."/>
            <person name="Romine M.F."/>
            <person name="Culley D.E."/>
            <person name="Serres M."/>
            <person name="Chertkov O."/>
            <person name="Brettin T."/>
            <person name="Bruce D."/>
            <person name="Han C."/>
            <person name="Tapia R."/>
            <person name="Gilna P."/>
            <person name="Schmutz J."/>
            <person name="Larimer F."/>
            <person name="Land M."/>
            <person name="Hauser L."/>
            <person name="Kyrpides N."/>
            <person name="Mikhailova N."/>
            <person name="Richardson P."/>
        </authorList>
    </citation>
    <scope>NUCLEOTIDE SEQUENCE [LARGE SCALE GENOMIC DNA]</scope>
    <source>
        <strain evidence="1 2">NCIMB 400</strain>
    </source>
</reference>
<dbReference type="HOGENOM" id="CLU_885338_0_0_6"/>
<dbReference type="eggNOG" id="ENOG5031QDF">
    <property type="taxonomic scope" value="Bacteria"/>
</dbReference>
<name>Q083M7_SHEFN</name>
<proteinExistence type="predicted"/>
<evidence type="ECO:0000313" key="1">
    <source>
        <dbReference type="EMBL" id="ABI71538.1"/>
    </source>
</evidence>
<dbReference type="KEGG" id="sfr:Sfri_1687"/>
<dbReference type="STRING" id="318167.Sfri_1687"/>
<dbReference type="Proteomes" id="UP000000684">
    <property type="component" value="Chromosome"/>
</dbReference>
<evidence type="ECO:0000313" key="2">
    <source>
        <dbReference type="Proteomes" id="UP000000684"/>
    </source>
</evidence>
<dbReference type="EMBL" id="CP000447">
    <property type="protein sequence ID" value="ABI71538.1"/>
    <property type="molecule type" value="Genomic_DNA"/>
</dbReference>